<protein>
    <recommendedName>
        <fullName evidence="3">DUF3471 domain-containing protein</fullName>
    </recommendedName>
</protein>
<evidence type="ECO:0000313" key="1">
    <source>
        <dbReference type="EMBL" id="QJD98983.1"/>
    </source>
</evidence>
<accession>A0A7Z2VTP5</accession>
<dbReference type="AlphaFoldDB" id="A0A7Z2VTP5"/>
<sequence length="189" mass="20929">MRIQPLGISREICGLLCSTAFSASLESACKSCSSHRFRRSSARKPRSSNFTSNHILFFSILTSKQRINPNALMTLQEKKMTRWMAALLFAACLPAAAASMSSNQFDDFRGQYQLKDGRTLTMVAVGRRFMAEVDGIGRIEVIPAGDAVFKARDGSLVLTFERWPNGNVTEVALVEYERQGAVAERAALR</sequence>
<evidence type="ECO:0000313" key="2">
    <source>
        <dbReference type="Proteomes" id="UP000502415"/>
    </source>
</evidence>
<keyword evidence="2" id="KW-1185">Reference proteome</keyword>
<gene>
    <name evidence="1" type="ORF">HH212_02145</name>
</gene>
<dbReference type="Proteomes" id="UP000502415">
    <property type="component" value="Chromosome"/>
</dbReference>
<dbReference type="KEGG" id="mfy:HH212_02145"/>
<evidence type="ECO:0008006" key="3">
    <source>
        <dbReference type="Google" id="ProtNLM"/>
    </source>
</evidence>
<name>A0A7Z2VTP5_9BURK</name>
<reference evidence="1 2" key="1">
    <citation type="submission" date="2020-04" db="EMBL/GenBank/DDBJ databases">
        <title>Genome sequencing of novel species.</title>
        <authorList>
            <person name="Heo J."/>
            <person name="Kim S.-J."/>
            <person name="Kim J.-S."/>
            <person name="Hong S.-B."/>
            <person name="Kwon S.-W."/>
        </authorList>
    </citation>
    <scope>NUCLEOTIDE SEQUENCE [LARGE SCALE GENOMIC DNA]</scope>
    <source>
        <strain evidence="1 2">GN2-R2</strain>
    </source>
</reference>
<dbReference type="EMBL" id="CP051685">
    <property type="protein sequence ID" value="QJD98983.1"/>
    <property type="molecule type" value="Genomic_DNA"/>
</dbReference>
<proteinExistence type="predicted"/>
<organism evidence="1 2">
    <name type="scientific">Massilia forsythiae</name>
    <dbReference type="NCBI Taxonomy" id="2728020"/>
    <lineage>
        <taxon>Bacteria</taxon>
        <taxon>Pseudomonadati</taxon>
        <taxon>Pseudomonadota</taxon>
        <taxon>Betaproteobacteria</taxon>
        <taxon>Burkholderiales</taxon>
        <taxon>Oxalobacteraceae</taxon>
        <taxon>Telluria group</taxon>
        <taxon>Massilia</taxon>
    </lineage>
</organism>